<accession>A0A8J2RLG1</accession>
<comment type="subcellular location">
    <subcellularLocation>
        <location evidence="1">Nucleus</location>
    </subcellularLocation>
</comment>
<evidence type="ECO:0000256" key="2">
    <source>
        <dbReference type="ARBA" id="ARBA00023125"/>
    </source>
</evidence>
<dbReference type="Gene3D" id="1.10.10.60">
    <property type="entry name" value="Homeodomain-like"/>
    <property type="match status" value="1"/>
</dbReference>
<dbReference type="SMART" id="SM00674">
    <property type="entry name" value="CENPB"/>
    <property type="match status" value="1"/>
</dbReference>
<dbReference type="OrthoDB" id="125347at2759"/>
<dbReference type="EMBL" id="CAKKLH010000155">
    <property type="protein sequence ID" value="CAH0104760.1"/>
    <property type="molecule type" value="Genomic_DNA"/>
</dbReference>
<gene>
    <name evidence="4" type="ORF">DGAL_LOCUS7677</name>
</gene>
<dbReference type="Proteomes" id="UP000789390">
    <property type="component" value="Unassembled WGS sequence"/>
</dbReference>
<dbReference type="PROSITE" id="PS51253">
    <property type="entry name" value="HTH_CENPB"/>
    <property type="match status" value="1"/>
</dbReference>
<dbReference type="AlphaFoldDB" id="A0A8J2RLG1"/>
<reference evidence="4" key="1">
    <citation type="submission" date="2021-11" db="EMBL/GenBank/DDBJ databases">
        <authorList>
            <person name="Schell T."/>
        </authorList>
    </citation>
    <scope>NUCLEOTIDE SEQUENCE</scope>
    <source>
        <strain evidence="4">M5</strain>
    </source>
</reference>
<feature type="domain" description="HTH CENPB-type" evidence="3">
    <location>
        <begin position="197"/>
        <end position="273"/>
    </location>
</feature>
<dbReference type="GO" id="GO:0005634">
    <property type="term" value="C:nucleus"/>
    <property type="evidence" value="ECO:0007669"/>
    <property type="project" value="UniProtKB-SubCell"/>
</dbReference>
<evidence type="ECO:0000313" key="4">
    <source>
        <dbReference type="EMBL" id="CAH0104760.1"/>
    </source>
</evidence>
<protein>
    <recommendedName>
        <fullName evidence="3">HTH CENPB-type domain-containing protein</fullName>
    </recommendedName>
</protein>
<dbReference type="SUPFAM" id="SSF46689">
    <property type="entry name" value="Homeodomain-like"/>
    <property type="match status" value="2"/>
</dbReference>
<dbReference type="Pfam" id="PF03184">
    <property type="entry name" value="DDE_1"/>
    <property type="match status" value="1"/>
</dbReference>
<evidence type="ECO:0000259" key="3">
    <source>
        <dbReference type="PROSITE" id="PS51253"/>
    </source>
</evidence>
<organism evidence="4 5">
    <name type="scientific">Daphnia galeata</name>
    <dbReference type="NCBI Taxonomy" id="27404"/>
    <lineage>
        <taxon>Eukaryota</taxon>
        <taxon>Metazoa</taxon>
        <taxon>Ecdysozoa</taxon>
        <taxon>Arthropoda</taxon>
        <taxon>Crustacea</taxon>
        <taxon>Branchiopoda</taxon>
        <taxon>Diplostraca</taxon>
        <taxon>Cladocera</taxon>
        <taxon>Anomopoda</taxon>
        <taxon>Daphniidae</taxon>
        <taxon>Daphnia</taxon>
    </lineage>
</organism>
<dbReference type="InterPro" id="IPR006600">
    <property type="entry name" value="HTH_CenpB_DNA-bd_dom"/>
</dbReference>
<evidence type="ECO:0000256" key="1">
    <source>
        <dbReference type="ARBA" id="ARBA00004123"/>
    </source>
</evidence>
<comment type="caution">
    <text evidence="4">The sequence shown here is derived from an EMBL/GenBank/DDBJ whole genome shotgun (WGS) entry which is preliminary data.</text>
</comment>
<dbReference type="PANTHER" id="PTHR19303:SF73">
    <property type="entry name" value="PROTEIN PDC2"/>
    <property type="match status" value="1"/>
</dbReference>
<dbReference type="InterPro" id="IPR009057">
    <property type="entry name" value="Homeodomain-like_sf"/>
</dbReference>
<sequence length="520" mass="59432">MTARKTQNPHELSKDEKFSETQKYQHIGILDALLNQIEKGNFKEGKQFFFSLTKKILHIVSMMFVIGQTTGRTFKLSPKMKGLGCQNSKNTSKRSPIQPAFVTDILLSSTRFIDYENCLWDLRDHDSYNIYGSTLRKTLSTLTLENKFKAIQLIKEKKSERCVAEIMGDSRSQISRISISKEKIENFYQDKVFQPVAKVMANRSVNADLDKAVHNWFREMRNPLGNRKPLSLSRAIIQARALHEAKKIGLTEFKASDGWFRNWRRRNGIGPSLRLFVEAGDVNIEEVEKLIQIIREKLKKFKAENIFNMDETGLLYRALPTRSYISLEEGSRKNIRGTKVLQAKDPVTLVLCVNSTGTCKVAPLIVGTSKNPHCFRDAPSPIPYINQRNAWVDREVYKGWWLNIFLTAVRKFTKEPVALLMDNCSGHDPTLTDPTGQVEIIFLPPNCTSVYQPLDQWIISTLKTIYKRKCSVTYDNFDELQAQASEAKKGTKGLRFGCSANVLEARLVKKSWDSITVETI</sequence>
<name>A0A8J2RLG1_9CRUS</name>
<dbReference type="InterPro" id="IPR050863">
    <property type="entry name" value="CenT-Element_Derived"/>
</dbReference>
<dbReference type="GO" id="GO:0003677">
    <property type="term" value="F:DNA binding"/>
    <property type="evidence" value="ECO:0007669"/>
    <property type="project" value="UniProtKB-KW"/>
</dbReference>
<proteinExistence type="predicted"/>
<dbReference type="PANTHER" id="PTHR19303">
    <property type="entry name" value="TRANSPOSON"/>
    <property type="match status" value="1"/>
</dbReference>
<evidence type="ECO:0000313" key="5">
    <source>
        <dbReference type="Proteomes" id="UP000789390"/>
    </source>
</evidence>
<dbReference type="Pfam" id="PF03221">
    <property type="entry name" value="HTH_Tnp_Tc5"/>
    <property type="match status" value="1"/>
</dbReference>
<dbReference type="InterPro" id="IPR004875">
    <property type="entry name" value="DDE_SF_endonuclease_dom"/>
</dbReference>
<keyword evidence="2" id="KW-0238">DNA-binding</keyword>
<keyword evidence="5" id="KW-1185">Reference proteome</keyword>